<dbReference type="InterPro" id="IPR023932">
    <property type="entry name" value="CE1759_FMN_reduct"/>
</dbReference>
<dbReference type="NCBIfam" id="TIGR04037">
    <property type="entry name" value="LLM_duo_CE1759"/>
    <property type="match status" value="1"/>
</dbReference>
<dbReference type="InterPro" id="IPR029039">
    <property type="entry name" value="Flavoprotein-like_sf"/>
</dbReference>
<dbReference type="Pfam" id="PF03358">
    <property type="entry name" value="FMN_red"/>
    <property type="match status" value="1"/>
</dbReference>
<evidence type="ECO:0000259" key="4">
    <source>
        <dbReference type="Pfam" id="PF03358"/>
    </source>
</evidence>
<evidence type="ECO:0000256" key="3">
    <source>
        <dbReference type="ARBA" id="ARBA00023002"/>
    </source>
</evidence>
<keyword evidence="2" id="KW-0288">FMN</keyword>
<name>A0A2U1SXG0_9MICO</name>
<evidence type="ECO:0000313" key="6">
    <source>
        <dbReference type="Proteomes" id="UP000244978"/>
    </source>
</evidence>
<dbReference type="AlphaFoldDB" id="A0A2U1SXG0"/>
<keyword evidence="6" id="KW-1185">Reference proteome</keyword>
<dbReference type="PANTHER" id="PTHR43408:SF2">
    <property type="entry name" value="FMN REDUCTASE (NADPH)"/>
    <property type="match status" value="1"/>
</dbReference>
<sequence>MTEGATRRIAVVSAGLSKPSSTRMLADRIAAATVAELEAQGITAHVDTFELRDTAQDVTNNMLTGFPSPKLEEVIDTVTSADGLIVVTPVFTTSYSGLFKSFFDVIDNQALVDMPVVIGATAGTPRHSLVLDYAMRPLFTYLHAVVTPTGVFAASSDWGDAGDKVKTLGSRIERAAKELAPLVADSTRSSTVRDPFALDASFSPTGSYIID</sequence>
<accession>A0A2U1SXG0</accession>
<evidence type="ECO:0000313" key="5">
    <source>
        <dbReference type="EMBL" id="PWB96289.1"/>
    </source>
</evidence>
<proteinExistence type="predicted"/>
<keyword evidence="3" id="KW-0560">Oxidoreductase</keyword>
<dbReference type="SUPFAM" id="SSF52218">
    <property type="entry name" value="Flavoproteins"/>
    <property type="match status" value="1"/>
</dbReference>
<dbReference type="KEGG" id="salc:C2138_04425"/>
<gene>
    <name evidence="5" type="ORF">DF220_13135</name>
</gene>
<dbReference type="InterPro" id="IPR005025">
    <property type="entry name" value="FMN_Rdtase-like_dom"/>
</dbReference>
<dbReference type="PANTHER" id="PTHR43408">
    <property type="entry name" value="FMN REDUCTASE (NADPH)"/>
    <property type="match status" value="1"/>
</dbReference>
<reference evidence="6" key="1">
    <citation type="submission" date="2018-04" db="EMBL/GenBank/DDBJ databases">
        <authorList>
            <person name="Liu S."/>
            <person name="Wang Z."/>
            <person name="Li J."/>
        </authorList>
    </citation>
    <scope>NUCLEOTIDE SEQUENCE [LARGE SCALE GENOMIC DNA]</scope>
    <source>
        <strain evidence="6">S1194</strain>
    </source>
</reference>
<keyword evidence="1" id="KW-0285">Flavoprotein</keyword>
<dbReference type="Gene3D" id="3.40.50.360">
    <property type="match status" value="1"/>
</dbReference>
<dbReference type="Proteomes" id="UP000244978">
    <property type="component" value="Unassembled WGS sequence"/>
</dbReference>
<comment type="caution">
    <text evidence="5">The sequence shown here is derived from an EMBL/GenBank/DDBJ whole genome shotgun (WGS) entry which is preliminary data.</text>
</comment>
<dbReference type="EMBL" id="QEEX01000002">
    <property type="protein sequence ID" value="PWB96289.1"/>
    <property type="molecule type" value="Genomic_DNA"/>
</dbReference>
<dbReference type="GO" id="GO:0016491">
    <property type="term" value="F:oxidoreductase activity"/>
    <property type="evidence" value="ECO:0007669"/>
    <property type="project" value="UniProtKB-KW"/>
</dbReference>
<evidence type="ECO:0000256" key="2">
    <source>
        <dbReference type="ARBA" id="ARBA00022643"/>
    </source>
</evidence>
<dbReference type="RefSeq" id="WP_108515853.1">
    <property type="nucleotide sequence ID" value="NZ_CP026951.1"/>
</dbReference>
<dbReference type="InterPro" id="IPR051814">
    <property type="entry name" value="NAD(P)H-dep_FMN_reductase"/>
</dbReference>
<evidence type="ECO:0000256" key="1">
    <source>
        <dbReference type="ARBA" id="ARBA00022630"/>
    </source>
</evidence>
<dbReference type="OrthoDB" id="1643408at2"/>
<feature type="domain" description="NADPH-dependent FMN reductase-like" evidence="4">
    <location>
        <begin position="8"/>
        <end position="158"/>
    </location>
</feature>
<protein>
    <submittedName>
        <fullName evidence="5">NADPH-dependent FMN reductase</fullName>
    </submittedName>
</protein>
<organism evidence="5 6">
    <name type="scientific">Homoserinimonas hongtaonis</name>
    <dbReference type="NCBI Taxonomy" id="2079791"/>
    <lineage>
        <taxon>Bacteria</taxon>
        <taxon>Bacillati</taxon>
        <taxon>Actinomycetota</taxon>
        <taxon>Actinomycetes</taxon>
        <taxon>Micrococcales</taxon>
        <taxon>Microbacteriaceae</taxon>
        <taxon>Homoserinimonas</taxon>
    </lineage>
</organism>